<evidence type="ECO:0000313" key="2">
    <source>
        <dbReference type="EMBL" id="ARJ05116.1"/>
    </source>
</evidence>
<sequence>MKPAADFYAIFDPARVGELTADGRSLVMMALGNKDLASRYEVSNDLLDRGCPLGGPGADGATVLHVLFGQVKHDVAADALLARRLIERGADVNALDDARRLPFLEVLAMKYTDEDLAPIYDLWFEQPDPDFTTESIHGLSPVKAAAKLPFRAAILARMQHHLASRP</sequence>
<dbReference type="AlphaFoldDB" id="A0A1X9LIU9"/>
<dbReference type="InterPro" id="IPR002110">
    <property type="entry name" value="Ankyrin_rpt"/>
</dbReference>
<feature type="repeat" description="ANK" evidence="1">
    <location>
        <begin position="59"/>
        <end position="97"/>
    </location>
</feature>
<protein>
    <submittedName>
        <fullName evidence="2">Uncharacterized protein</fullName>
    </submittedName>
</protein>
<evidence type="ECO:0000313" key="3">
    <source>
        <dbReference type="Proteomes" id="UP000192775"/>
    </source>
</evidence>
<dbReference type="InterPro" id="IPR036770">
    <property type="entry name" value="Ankyrin_rpt-contain_sf"/>
</dbReference>
<evidence type="ECO:0000256" key="1">
    <source>
        <dbReference type="PROSITE-ProRule" id="PRU00023"/>
    </source>
</evidence>
<dbReference type="STRING" id="1619308.B5808_07785"/>
<name>A0A1X9LIU9_9MICO</name>
<organism evidence="2 3">
    <name type="scientific">Cnuibacter physcomitrellae</name>
    <dbReference type="NCBI Taxonomy" id="1619308"/>
    <lineage>
        <taxon>Bacteria</taxon>
        <taxon>Bacillati</taxon>
        <taxon>Actinomycetota</taxon>
        <taxon>Actinomycetes</taxon>
        <taxon>Micrococcales</taxon>
        <taxon>Microbacteriaceae</taxon>
        <taxon>Cnuibacter</taxon>
    </lineage>
</organism>
<proteinExistence type="predicted"/>
<dbReference type="PROSITE" id="PS50088">
    <property type="entry name" value="ANK_REPEAT"/>
    <property type="match status" value="1"/>
</dbReference>
<dbReference type="Gene3D" id="1.25.40.20">
    <property type="entry name" value="Ankyrin repeat-containing domain"/>
    <property type="match status" value="1"/>
</dbReference>
<dbReference type="SUPFAM" id="SSF48403">
    <property type="entry name" value="Ankyrin repeat"/>
    <property type="match status" value="1"/>
</dbReference>
<reference evidence="2 3" key="1">
    <citation type="submission" date="2017-04" db="EMBL/GenBank/DDBJ databases">
        <authorList>
            <person name="Afonso C.L."/>
            <person name="Miller P.J."/>
            <person name="Scott M.A."/>
            <person name="Spackman E."/>
            <person name="Goraichik I."/>
            <person name="Dimitrov K.M."/>
            <person name="Suarez D.L."/>
            <person name="Swayne D.E."/>
        </authorList>
    </citation>
    <scope>NUCLEOTIDE SEQUENCE [LARGE SCALE GENOMIC DNA]</scope>
    <source>
        <strain evidence="3">XA(T)</strain>
    </source>
</reference>
<accession>A0A1X9LIU9</accession>
<dbReference type="Proteomes" id="UP000192775">
    <property type="component" value="Chromosome"/>
</dbReference>
<dbReference type="KEGG" id="cphy:B5808_07785"/>
<gene>
    <name evidence="2" type="ORF">B5808_07785</name>
</gene>
<keyword evidence="3" id="KW-1185">Reference proteome</keyword>
<keyword evidence="1" id="KW-0040">ANK repeat</keyword>
<dbReference type="EMBL" id="CP020715">
    <property type="protein sequence ID" value="ARJ05116.1"/>
    <property type="molecule type" value="Genomic_DNA"/>
</dbReference>